<keyword evidence="4 9" id="KW-0269">Exonuclease</keyword>
<dbReference type="PANTHER" id="PTHR37168">
    <property type="entry name" value="CRISPR-ASSOCIATED EXONUCLEASE CAS4"/>
    <property type="match status" value="1"/>
</dbReference>
<comment type="cofactor">
    <cofactor evidence="9">
        <name>Mg(2+)</name>
        <dbReference type="ChEBI" id="CHEBI:18420"/>
    </cofactor>
    <cofactor evidence="9">
        <name>Mn(2+)</name>
        <dbReference type="ChEBI" id="CHEBI:29035"/>
    </cofactor>
    <text evidence="9">Mg(2+) or Mn(2+) required for ssDNA cleavage activity.</text>
</comment>
<evidence type="ECO:0000259" key="10">
    <source>
        <dbReference type="Pfam" id="PF01930"/>
    </source>
</evidence>
<proteinExistence type="inferred from homology"/>
<evidence type="ECO:0000256" key="8">
    <source>
        <dbReference type="ARBA" id="ARBA00023211"/>
    </source>
</evidence>
<dbReference type="AlphaFoldDB" id="A0A7V0Z5G4"/>
<dbReference type="NCBIfam" id="TIGR00372">
    <property type="entry name" value="cas4"/>
    <property type="match status" value="1"/>
</dbReference>
<keyword evidence="8 9" id="KW-0464">Manganese</keyword>
<evidence type="ECO:0000256" key="3">
    <source>
        <dbReference type="ARBA" id="ARBA00022801"/>
    </source>
</evidence>
<evidence type="ECO:0000313" key="11">
    <source>
        <dbReference type="EMBL" id="HDY59016.1"/>
    </source>
</evidence>
<dbReference type="GO" id="GO:0051536">
    <property type="term" value="F:iron-sulfur cluster binding"/>
    <property type="evidence" value="ECO:0007669"/>
    <property type="project" value="UniProtKB-KW"/>
</dbReference>
<dbReference type="InterPro" id="IPR013343">
    <property type="entry name" value="CRISPR-assoc_prot_Cas4"/>
</dbReference>
<dbReference type="InterPro" id="IPR011604">
    <property type="entry name" value="PDDEXK-like_dom_sf"/>
</dbReference>
<comment type="function">
    <text evidence="9">CRISPR (clustered regularly interspaced short palindromic repeat) is an adaptive immune system that provides protection against mobile genetic elements (viruses, transposable elements and conjugative plasmids). CRISPR clusters contain sequences complementary to antecedent mobile elements and target invading nucleic acids. CRISPR clusters are transcribed and processed into CRISPR RNA (crRNA).</text>
</comment>
<gene>
    <name evidence="11" type="primary">cas4</name>
    <name evidence="11" type="ORF">ENP86_05645</name>
</gene>
<evidence type="ECO:0000256" key="2">
    <source>
        <dbReference type="ARBA" id="ARBA00022723"/>
    </source>
</evidence>
<sequence>MDNYLVDENFLKAKMTGTMIAYYIICIGETVKIDFLKFGDEIVVHEVKKSRKLEEAHIWQVKFYIYSLQKLGIKCHSGVIHYPKLMRKVDVDFNENDYIKIEIIHQEISELLKQSLPPPIKKTYCAKCAYYNFCYL</sequence>
<comment type="similarity">
    <text evidence="9">Belongs to the CRISPR-associated exonuclease Cas4 family.</text>
</comment>
<keyword evidence="1 9" id="KW-0540">Nuclease</keyword>
<dbReference type="EC" id="3.1.12.1" evidence="9"/>
<evidence type="ECO:0000256" key="5">
    <source>
        <dbReference type="ARBA" id="ARBA00023004"/>
    </source>
</evidence>
<feature type="domain" description="DUF83" evidence="10">
    <location>
        <begin position="27"/>
        <end position="135"/>
    </location>
</feature>
<evidence type="ECO:0000256" key="4">
    <source>
        <dbReference type="ARBA" id="ARBA00022839"/>
    </source>
</evidence>
<organism evidence="11">
    <name type="scientific">candidate division WOR-3 bacterium</name>
    <dbReference type="NCBI Taxonomy" id="2052148"/>
    <lineage>
        <taxon>Bacteria</taxon>
        <taxon>Bacteria division WOR-3</taxon>
    </lineage>
</organism>
<evidence type="ECO:0000256" key="9">
    <source>
        <dbReference type="RuleBase" id="RU365022"/>
    </source>
</evidence>
<comment type="caution">
    <text evidence="11">The sequence shown here is derived from an EMBL/GenBank/DDBJ whole genome shotgun (WGS) entry which is preliminary data.</text>
</comment>
<accession>A0A7V0Z5G4</accession>
<dbReference type="GO" id="GO:0051607">
    <property type="term" value="P:defense response to virus"/>
    <property type="evidence" value="ECO:0007669"/>
    <property type="project" value="UniProtKB-KW"/>
</dbReference>
<keyword evidence="7 9" id="KW-0051">Antiviral defense</keyword>
<dbReference type="GO" id="GO:0004527">
    <property type="term" value="F:exonuclease activity"/>
    <property type="evidence" value="ECO:0007669"/>
    <property type="project" value="UniProtKB-KW"/>
</dbReference>
<dbReference type="InterPro" id="IPR022765">
    <property type="entry name" value="Dna2/Cas4_DUF83"/>
</dbReference>
<dbReference type="PANTHER" id="PTHR37168:SF1">
    <property type="entry name" value="CRISPR-ASSOCIATED EXONUCLEASE CAS4"/>
    <property type="match status" value="1"/>
</dbReference>
<dbReference type="EMBL" id="DSKY01000014">
    <property type="protein sequence ID" value="HDY59016.1"/>
    <property type="molecule type" value="Genomic_DNA"/>
</dbReference>
<keyword evidence="6 9" id="KW-0411">Iron-sulfur</keyword>
<reference evidence="11" key="1">
    <citation type="journal article" date="2020" name="mSystems">
        <title>Genome- and Community-Level Interaction Insights into Carbon Utilization and Element Cycling Functions of Hydrothermarchaeota in Hydrothermal Sediment.</title>
        <authorList>
            <person name="Zhou Z."/>
            <person name="Liu Y."/>
            <person name="Xu W."/>
            <person name="Pan J."/>
            <person name="Luo Z.H."/>
            <person name="Li M."/>
        </authorList>
    </citation>
    <scope>NUCLEOTIDE SEQUENCE [LARGE SCALE GENOMIC DNA]</scope>
    <source>
        <strain evidence="11">SpSt-258</strain>
    </source>
</reference>
<dbReference type="GO" id="GO:0046872">
    <property type="term" value="F:metal ion binding"/>
    <property type="evidence" value="ECO:0007669"/>
    <property type="project" value="UniProtKB-KW"/>
</dbReference>
<dbReference type="Pfam" id="PF01930">
    <property type="entry name" value="Cas_Cas4"/>
    <property type="match status" value="1"/>
</dbReference>
<protein>
    <recommendedName>
        <fullName evidence="9">CRISPR-associated exonuclease Cas4</fullName>
        <ecNumber evidence="9">3.1.12.1</ecNumber>
    </recommendedName>
</protein>
<name>A0A7V0Z5G4_UNCW3</name>
<keyword evidence="3 9" id="KW-0378">Hydrolase</keyword>
<keyword evidence="2 9" id="KW-0479">Metal-binding</keyword>
<evidence type="ECO:0000256" key="7">
    <source>
        <dbReference type="ARBA" id="ARBA00023118"/>
    </source>
</evidence>
<evidence type="ECO:0000256" key="6">
    <source>
        <dbReference type="ARBA" id="ARBA00023014"/>
    </source>
</evidence>
<comment type="cofactor">
    <cofactor evidence="9">
        <name>iron-sulfur cluster</name>
        <dbReference type="ChEBI" id="CHEBI:30408"/>
    </cofactor>
</comment>
<evidence type="ECO:0000256" key="1">
    <source>
        <dbReference type="ARBA" id="ARBA00022722"/>
    </source>
</evidence>
<dbReference type="Gene3D" id="3.90.320.10">
    <property type="match status" value="1"/>
</dbReference>
<keyword evidence="5 9" id="KW-0408">Iron</keyword>